<name>A0A0B7IZN7_9PROT</name>
<dbReference type="OrthoDB" id="9795766at2"/>
<evidence type="ECO:0000313" key="2">
    <source>
        <dbReference type="EMBL" id="CEN55976.1"/>
    </source>
</evidence>
<accession>A0A0B7IZN7</accession>
<dbReference type="AlphaFoldDB" id="A0A0B7IZN7"/>
<protein>
    <submittedName>
        <fullName evidence="2">Growth regulator</fullName>
    </submittedName>
</protein>
<dbReference type="KEGG" id="mbac:BN1209_0933"/>
<feature type="domain" description="SpoVT-AbrB" evidence="1">
    <location>
        <begin position="7"/>
        <end position="52"/>
    </location>
</feature>
<evidence type="ECO:0000313" key="3">
    <source>
        <dbReference type="Proteomes" id="UP000056322"/>
    </source>
</evidence>
<proteinExistence type="predicted"/>
<gene>
    <name evidence="2" type="ORF">BN1209_0933</name>
</gene>
<dbReference type="Gene3D" id="2.10.260.10">
    <property type="match status" value="1"/>
</dbReference>
<dbReference type="InterPro" id="IPR007159">
    <property type="entry name" value="SpoVT-AbrB_dom"/>
</dbReference>
<dbReference type="RefSeq" id="WP_045751163.1">
    <property type="nucleotide sequence ID" value="NZ_LN794158.1"/>
</dbReference>
<evidence type="ECO:0000259" key="1">
    <source>
        <dbReference type="SMART" id="SM00966"/>
    </source>
</evidence>
<dbReference type="SUPFAM" id="SSF89447">
    <property type="entry name" value="AbrB/MazE/MraZ-like"/>
    <property type="match status" value="1"/>
</dbReference>
<dbReference type="Proteomes" id="UP000056322">
    <property type="component" value="Chromosome 1"/>
</dbReference>
<dbReference type="STRING" id="1581680.BN1209_0933"/>
<dbReference type="Pfam" id="PF04014">
    <property type="entry name" value="MazE_antitoxin"/>
    <property type="match status" value="1"/>
</dbReference>
<dbReference type="GO" id="GO:0003677">
    <property type="term" value="F:DNA binding"/>
    <property type="evidence" value="ECO:0007669"/>
    <property type="project" value="InterPro"/>
</dbReference>
<sequence length="82" mass="8888">MKTVSIRKQGGAAIMTIPPDILKSLDAGVGSQLILKVQDGVFTATPIKSPPRKHYKLSDLLSQCDKNAPRNAEMAAWDNIVQ</sequence>
<dbReference type="HOGENOM" id="CLU_150554_2_1_4"/>
<dbReference type="InterPro" id="IPR037914">
    <property type="entry name" value="SpoVT-AbrB_sf"/>
</dbReference>
<organism evidence="2 3">
    <name type="scientific">Candidatus Methylopumilus turicensis</name>
    <dbReference type="NCBI Taxonomy" id="1581680"/>
    <lineage>
        <taxon>Bacteria</taxon>
        <taxon>Pseudomonadati</taxon>
        <taxon>Pseudomonadota</taxon>
        <taxon>Betaproteobacteria</taxon>
        <taxon>Nitrosomonadales</taxon>
        <taxon>Methylophilaceae</taxon>
        <taxon>Candidatus Methylopumilus</taxon>
    </lineage>
</organism>
<reference evidence="3" key="1">
    <citation type="submission" date="2014-12" db="EMBL/GenBank/DDBJ databases">
        <authorList>
            <person name="Salcher M.M."/>
        </authorList>
    </citation>
    <scope>NUCLEOTIDE SEQUENCE [LARGE SCALE GENOMIC DNA]</scope>
    <source>
        <strain evidence="3">MMS-10A-171</strain>
    </source>
</reference>
<keyword evidence="3" id="KW-1185">Reference proteome</keyword>
<dbReference type="SMART" id="SM00966">
    <property type="entry name" value="SpoVT_AbrB"/>
    <property type="match status" value="1"/>
</dbReference>
<dbReference type="EMBL" id="LN794158">
    <property type="protein sequence ID" value="CEN55976.1"/>
    <property type="molecule type" value="Genomic_DNA"/>
</dbReference>